<evidence type="ECO:0000313" key="2">
    <source>
        <dbReference type="Proteomes" id="UP000717585"/>
    </source>
</evidence>
<dbReference type="EMBL" id="JAHDYR010000061">
    <property type="protein sequence ID" value="KAG9391284.1"/>
    <property type="molecule type" value="Genomic_DNA"/>
</dbReference>
<dbReference type="AlphaFoldDB" id="A0A8J6DXZ9"/>
<comment type="caution">
    <text evidence="1">The sequence shown here is derived from an EMBL/GenBank/DDBJ whole genome shotgun (WGS) entry which is preliminary data.</text>
</comment>
<keyword evidence="2" id="KW-1185">Reference proteome</keyword>
<evidence type="ECO:0000313" key="1">
    <source>
        <dbReference type="EMBL" id="KAG9391284.1"/>
    </source>
</evidence>
<organism evidence="1 2">
    <name type="scientific">Carpediemonas membranifera</name>
    <dbReference type="NCBI Taxonomy" id="201153"/>
    <lineage>
        <taxon>Eukaryota</taxon>
        <taxon>Metamonada</taxon>
        <taxon>Carpediemonas-like organisms</taxon>
        <taxon>Carpediemonas</taxon>
    </lineage>
</organism>
<gene>
    <name evidence="1" type="ORF">J8273_7652</name>
</gene>
<protein>
    <submittedName>
        <fullName evidence="1">Uncharacterized protein</fullName>
    </submittedName>
</protein>
<reference evidence="1" key="1">
    <citation type="submission" date="2021-05" db="EMBL/GenBank/DDBJ databases">
        <title>A free-living protist that lacks canonical eukaryotic 1 DNA replication and segregation systems.</title>
        <authorList>
            <person name="Salas-Leiva D.E."/>
            <person name="Tromer E.C."/>
            <person name="Curtis B.A."/>
            <person name="Jerlstrom-Hultqvist J."/>
            <person name="Kolisko M."/>
            <person name="Yi Z."/>
            <person name="Salas-Leiva J.S."/>
            <person name="Gallot-Lavallee L."/>
            <person name="Kops G.J.P.L."/>
            <person name="Archibald J.M."/>
            <person name="Simpson A.G.B."/>
            <person name="Roger A.J."/>
        </authorList>
    </citation>
    <scope>NUCLEOTIDE SEQUENCE</scope>
    <source>
        <strain evidence="1">BICM</strain>
    </source>
</reference>
<proteinExistence type="predicted"/>
<name>A0A8J6DXZ9_9EUKA</name>
<sequence length="179" mass="19146">MSNDNETRARLIAINKGEISMEDYKLLMRDISSLDSVRSTDTVPEKSLTVTLDEHGLNTKLQLVLEPQTSLQGTDVGQGLVAMQDIKAKTCIGVYMGVVSRETHESSSTYTTSLGNGYAVDSSTLPNGVHLVNDNAKGHSNVTASECAVKVVDGGQSMILPACGVFRQGNDQEVPVPFS</sequence>
<dbReference type="InterPro" id="IPR046341">
    <property type="entry name" value="SET_dom_sf"/>
</dbReference>
<accession>A0A8J6DXZ9</accession>
<dbReference type="SUPFAM" id="SSF82199">
    <property type="entry name" value="SET domain"/>
    <property type="match status" value="1"/>
</dbReference>
<dbReference type="Proteomes" id="UP000717585">
    <property type="component" value="Unassembled WGS sequence"/>
</dbReference>